<feature type="region of interest" description="Disordered" evidence="2">
    <location>
        <begin position="75"/>
        <end position="104"/>
    </location>
</feature>
<keyword evidence="4" id="KW-1185">Reference proteome</keyword>
<dbReference type="Proteomes" id="UP000092498">
    <property type="component" value="Chromosome"/>
</dbReference>
<sequence>MKRWLQVAAALIVVVLAVGVYRAKSDAARTEAEVRRLNGEIAEREARIRELRAHIAEQESPARIEQLNEQRLGHVVGSESAALPEGEIARRLPPPQPQEQKARE</sequence>
<organism evidence="3 4">
    <name type="scientific">Candidatus Viadribacter manganicus</name>
    <dbReference type="NCBI Taxonomy" id="1759059"/>
    <lineage>
        <taxon>Bacteria</taxon>
        <taxon>Pseudomonadati</taxon>
        <taxon>Pseudomonadota</taxon>
        <taxon>Alphaproteobacteria</taxon>
        <taxon>Hyphomonadales</taxon>
        <taxon>Hyphomonadaceae</taxon>
        <taxon>Candidatus Viadribacter</taxon>
    </lineage>
</organism>
<dbReference type="InParanoid" id="A0A1B1AKV1"/>
<evidence type="ECO:0000313" key="4">
    <source>
        <dbReference type="Proteomes" id="UP000092498"/>
    </source>
</evidence>
<keyword evidence="1" id="KW-0175">Coiled coil</keyword>
<reference evidence="3 4" key="1">
    <citation type="submission" date="2015-11" db="EMBL/GenBank/DDBJ databases">
        <title>Whole-Genome Sequence of Candidatus Oderbacter manganicum from the National Park Lower Oder Valley, Germany.</title>
        <authorList>
            <person name="Braun B."/>
            <person name="Liere K."/>
            <person name="Szewzyk U."/>
        </authorList>
    </citation>
    <scope>NUCLEOTIDE SEQUENCE [LARGE SCALE GENOMIC DNA]</scope>
    <source>
        <strain evidence="3 4">OTSz_A_272</strain>
    </source>
</reference>
<evidence type="ECO:0000313" key="3">
    <source>
        <dbReference type="EMBL" id="ANP47196.1"/>
    </source>
</evidence>
<feature type="coiled-coil region" evidence="1">
    <location>
        <begin position="27"/>
        <end position="54"/>
    </location>
</feature>
<evidence type="ECO:0000256" key="1">
    <source>
        <dbReference type="SAM" id="Coils"/>
    </source>
</evidence>
<gene>
    <name evidence="3" type="ORF">ATE48_15360</name>
</gene>
<dbReference type="STRING" id="1759059.ATE48_15360"/>
<dbReference type="AlphaFoldDB" id="A0A1B1AKV1"/>
<evidence type="ECO:0008006" key="5">
    <source>
        <dbReference type="Google" id="ProtNLM"/>
    </source>
</evidence>
<protein>
    <recommendedName>
        <fullName evidence="5">Cell division protein FtsL</fullName>
    </recommendedName>
</protein>
<dbReference type="EMBL" id="CP013244">
    <property type="protein sequence ID" value="ANP47196.1"/>
    <property type="molecule type" value="Genomic_DNA"/>
</dbReference>
<name>A0A1B1AKV1_9PROT</name>
<dbReference type="KEGG" id="cbot:ATE48_15360"/>
<accession>A0A1B1AKV1</accession>
<proteinExistence type="predicted"/>
<evidence type="ECO:0000256" key="2">
    <source>
        <dbReference type="SAM" id="MobiDB-lite"/>
    </source>
</evidence>